<dbReference type="EMBL" id="JABSTQ010010377">
    <property type="protein sequence ID" value="KAG0421357.1"/>
    <property type="molecule type" value="Genomic_DNA"/>
</dbReference>
<proteinExistence type="predicted"/>
<comment type="caution">
    <text evidence="1">The sequence shown here is derived from an EMBL/GenBank/DDBJ whole genome shotgun (WGS) entry which is preliminary data.</text>
</comment>
<evidence type="ECO:0000313" key="1">
    <source>
        <dbReference type="EMBL" id="KAG0421357.1"/>
    </source>
</evidence>
<name>A0AC60PKR1_IXOPE</name>
<protein>
    <submittedName>
        <fullName evidence="1">Uncharacterized protein</fullName>
    </submittedName>
</protein>
<organism evidence="1 2">
    <name type="scientific">Ixodes persulcatus</name>
    <name type="common">Taiga tick</name>
    <dbReference type="NCBI Taxonomy" id="34615"/>
    <lineage>
        <taxon>Eukaryota</taxon>
        <taxon>Metazoa</taxon>
        <taxon>Ecdysozoa</taxon>
        <taxon>Arthropoda</taxon>
        <taxon>Chelicerata</taxon>
        <taxon>Arachnida</taxon>
        <taxon>Acari</taxon>
        <taxon>Parasitiformes</taxon>
        <taxon>Ixodida</taxon>
        <taxon>Ixodoidea</taxon>
        <taxon>Ixodidae</taxon>
        <taxon>Ixodinae</taxon>
        <taxon>Ixodes</taxon>
    </lineage>
</organism>
<evidence type="ECO:0000313" key="2">
    <source>
        <dbReference type="Proteomes" id="UP000805193"/>
    </source>
</evidence>
<sequence>MVQFQDAKGCTVLKPSVVCDYNHTMGGVQKSDQMLASYPVADKSHKIYYKKLFRPFLDDTELNAFILYKKNDGKMPHLKFRLSLLERFITKYHDSSQVRRPGRSLTSEMERLTGRHFPSYLPSTAKKQEPTRRLFKKLSHQEQKRVVEGFARAAMSSSYCSEEQRVQQTVKHHLVIVTLQRLLVPHACRTSPYHSSQHLPSVLKPPL</sequence>
<accession>A0AC60PKR1</accession>
<reference evidence="1 2" key="1">
    <citation type="journal article" date="2020" name="Cell">
        <title>Large-Scale Comparative Analyses of Tick Genomes Elucidate Their Genetic Diversity and Vector Capacities.</title>
        <authorList>
            <consortium name="Tick Genome and Microbiome Consortium (TIGMIC)"/>
            <person name="Jia N."/>
            <person name="Wang J."/>
            <person name="Shi W."/>
            <person name="Du L."/>
            <person name="Sun Y."/>
            <person name="Zhan W."/>
            <person name="Jiang J.F."/>
            <person name="Wang Q."/>
            <person name="Zhang B."/>
            <person name="Ji P."/>
            <person name="Bell-Sakyi L."/>
            <person name="Cui X.M."/>
            <person name="Yuan T.T."/>
            <person name="Jiang B.G."/>
            <person name="Yang W.F."/>
            <person name="Lam T.T."/>
            <person name="Chang Q.C."/>
            <person name="Ding S.J."/>
            <person name="Wang X.J."/>
            <person name="Zhu J.G."/>
            <person name="Ruan X.D."/>
            <person name="Zhao L."/>
            <person name="Wei J.T."/>
            <person name="Ye R.Z."/>
            <person name="Que T.C."/>
            <person name="Du C.H."/>
            <person name="Zhou Y.H."/>
            <person name="Cheng J.X."/>
            <person name="Dai P.F."/>
            <person name="Guo W.B."/>
            <person name="Han X.H."/>
            <person name="Huang E.J."/>
            <person name="Li L.F."/>
            <person name="Wei W."/>
            <person name="Gao Y.C."/>
            <person name="Liu J.Z."/>
            <person name="Shao H.Z."/>
            <person name="Wang X."/>
            <person name="Wang C.C."/>
            <person name="Yang T.C."/>
            <person name="Huo Q.B."/>
            <person name="Li W."/>
            <person name="Chen H.Y."/>
            <person name="Chen S.E."/>
            <person name="Zhou L.G."/>
            <person name="Ni X.B."/>
            <person name="Tian J.H."/>
            <person name="Sheng Y."/>
            <person name="Liu T."/>
            <person name="Pan Y.S."/>
            <person name="Xia L.Y."/>
            <person name="Li J."/>
            <person name="Zhao F."/>
            <person name="Cao W.C."/>
        </authorList>
    </citation>
    <scope>NUCLEOTIDE SEQUENCE [LARGE SCALE GENOMIC DNA]</scope>
    <source>
        <strain evidence="1">Iper-2018</strain>
    </source>
</reference>
<gene>
    <name evidence="1" type="ORF">HPB47_002743</name>
</gene>
<dbReference type="Proteomes" id="UP000805193">
    <property type="component" value="Unassembled WGS sequence"/>
</dbReference>
<keyword evidence="2" id="KW-1185">Reference proteome</keyword>